<sequence length="160" mass="18623">MENLQQQGQQNDKIIIQIQNNRNQKTIALEVENADTIESVKQKIQDKEGIPPDQQQLIFDEKQLEDRRSLQDYNIQNESELVLELREVSYDNNIFVNTFVGKIIALKVENDDAVLQIKQKIQDIEGTPAYLQRLVFAGKEMLENGETLEDYKIHNQDTIH</sequence>
<organism evidence="2 3">
    <name type="scientific">Streblomastix strix</name>
    <dbReference type="NCBI Taxonomy" id="222440"/>
    <lineage>
        <taxon>Eukaryota</taxon>
        <taxon>Metamonada</taxon>
        <taxon>Preaxostyla</taxon>
        <taxon>Oxymonadida</taxon>
        <taxon>Streblomastigidae</taxon>
        <taxon>Streblomastix</taxon>
    </lineage>
</organism>
<evidence type="ECO:0000313" key="3">
    <source>
        <dbReference type="Proteomes" id="UP000324800"/>
    </source>
</evidence>
<dbReference type="Gene3D" id="3.10.20.90">
    <property type="entry name" value="Phosphatidylinositol 3-kinase Catalytic Subunit, Chain A, domain 1"/>
    <property type="match status" value="2"/>
</dbReference>
<dbReference type="PANTHER" id="PTHR10666">
    <property type="entry name" value="UBIQUITIN"/>
    <property type="match status" value="1"/>
</dbReference>
<evidence type="ECO:0000259" key="1">
    <source>
        <dbReference type="PROSITE" id="PS50053"/>
    </source>
</evidence>
<dbReference type="InterPro" id="IPR019956">
    <property type="entry name" value="Ubiquitin_dom"/>
</dbReference>
<dbReference type="AlphaFoldDB" id="A0A5J4THG2"/>
<proteinExistence type="predicted"/>
<protein>
    <submittedName>
        <fullName evidence="2">Putative ubiquitin C</fullName>
    </submittedName>
</protein>
<dbReference type="EMBL" id="SNRW01032255">
    <property type="protein sequence ID" value="KAA6356885.1"/>
    <property type="molecule type" value="Genomic_DNA"/>
</dbReference>
<dbReference type="InterPro" id="IPR050158">
    <property type="entry name" value="Ubiquitin_ubiquitin-like"/>
</dbReference>
<dbReference type="InterPro" id="IPR029071">
    <property type="entry name" value="Ubiquitin-like_domsf"/>
</dbReference>
<dbReference type="InterPro" id="IPR000626">
    <property type="entry name" value="Ubiquitin-like_dom"/>
</dbReference>
<feature type="non-terminal residue" evidence="2">
    <location>
        <position position="160"/>
    </location>
</feature>
<name>A0A5J4THG2_9EUKA</name>
<evidence type="ECO:0000313" key="2">
    <source>
        <dbReference type="EMBL" id="KAA6356885.1"/>
    </source>
</evidence>
<dbReference type="OrthoDB" id="428577at2759"/>
<reference evidence="2 3" key="1">
    <citation type="submission" date="2019-03" db="EMBL/GenBank/DDBJ databases">
        <title>Single cell metagenomics reveals metabolic interactions within the superorganism composed of flagellate Streblomastix strix and complex community of Bacteroidetes bacteria on its surface.</title>
        <authorList>
            <person name="Treitli S.C."/>
            <person name="Kolisko M."/>
            <person name="Husnik F."/>
            <person name="Keeling P."/>
            <person name="Hampl V."/>
        </authorList>
    </citation>
    <scope>NUCLEOTIDE SEQUENCE [LARGE SCALE GENOMIC DNA]</scope>
    <source>
        <strain evidence="2">ST1C</strain>
    </source>
</reference>
<feature type="domain" description="Ubiquitin-like" evidence="1">
    <location>
        <begin position="14"/>
        <end position="87"/>
    </location>
</feature>
<dbReference type="Proteomes" id="UP000324800">
    <property type="component" value="Unassembled WGS sequence"/>
</dbReference>
<dbReference type="FunFam" id="3.10.20.90:FF:000160">
    <property type="entry name" value="Polyubiquitin-C"/>
    <property type="match status" value="1"/>
</dbReference>
<gene>
    <name evidence="2" type="ORF">EZS28_047588</name>
</gene>
<dbReference type="Pfam" id="PF00240">
    <property type="entry name" value="ubiquitin"/>
    <property type="match status" value="2"/>
</dbReference>
<feature type="domain" description="Ubiquitin-like" evidence="1">
    <location>
        <begin position="92"/>
        <end position="160"/>
    </location>
</feature>
<comment type="caution">
    <text evidence="2">The sequence shown here is derived from an EMBL/GenBank/DDBJ whole genome shotgun (WGS) entry which is preliminary data.</text>
</comment>
<dbReference type="PRINTS" id="PR00348">
    <property type="entry name" value="UBIQUITIN"/>
</dbReference>
<dbReference type="SMART" id="SM00213">
    <property type="entry name" value="UBQ"/>
    <property type="match status" value="2"/>
</dbReference>
<dbReference type="SUPFAM" id="SSF54236">
    <property type="entry name" value="Ubiquitin-like"/>
    <property type="match status" value="2"/>
</dbReference>
<dbReference type="PROSITE" id="PS50053">
    <property type="entry name" value="UBIQUITIN_2"/>
    <property type="match status" value="2"/>
</dbReference>
<accession>A0A5J4THG2</accession>